<organism evidence="8">
    <name type="scientific">Sporisorium scitamineum</name>
    <dbReference type="NCBI Taxonomy" id="49012"/>
    <lineage>
        <taxon>Eukaryota</taxon>
        <taxon>Fungi</taxon>
        <taxon>Dikarya</taxon>
        <taxon>Basidiomycota</taxon>
        <taxon>Ustilaginomycotina</taxon>
        <taxon>Ustilaginomycetes</taxon>
        <taxon>Ustilaginales</taxon>
        <taxon>Ustilaginaceae</taxon>
        <taxon>Sporisorium</taxon>
    </lineage>
</organism>
<dbReference type="PANTHER" id="PTHR13710:SF154">
    <property type="entry name" value="RECQ HELICASE, PUTATIVE (AFU_ORTHOLOGUE AFUA_6G14720)-RELATED"/>
    <property type="match status" value="1"/>
</dbReference>
<reference evidence="8" key="1">
    <citation type="submission" date="2014-06" db="EMBL/GenBank/DDBJ databases">
        <authorList>
            <person name="Ju J."/>
            <person name="Zhang J."/>
        </authorList>
    </citation>
    <scope>NUCLEOTIDE SEQUENCE</scope>
    <source>
        <strain evidence="8">SscI8</strain>
    </source>
</reference>
<dbReference type="AlphaFoldDB" id="A0A127Z4Z0"/>
<name>A0A127Z4Z0_9BASI</name>
<evidence type="ECO:0000256" key="4">
    <source>
        <dbReference type="ARBA" id="ARBA00034808"/>
    </source>
</evidence>
<dbReference type="GO" id="GO:0016787">
    <property type="term" value="F:hydrolase activity"/>
    <property type="evidence" value="ECO:0007669"/>
    <property type="project" value="InterPro"/>
</dbReference>
<protein>
    <recommendedName>
        <fullName evidence="4">DNA 3'-5' helicase</fullName>
        <ecNumber evidence="4">5.6.2.4</ecNumber>
    </recommendedName>
</protein>
<dbReference type="PROSITE" id="PS51194">
    <property type="entry name" value="HELICASE_CTER"/>
    <property type="match status" value="1"/>
</dbReference>
<dbReference type="Pfam" id="PF04851">
    <property type="entry name" value="ResIII"/>
    <property type="match status" value="1"/>
</dbReference>
<dbReference type="GO" id="GO:0005694">
    <property type="term" value="C:chromosome"/>
    <property type="evidence" value="ECO:0007669"/>
    <property type="project" value="TreeGrafter"/>
</dbReference>
<evidence type="ECO:0000256" key="3">
    <source>
        <dbReference type="ARBA" id="ARBA00034617"/>
    </source>
</evidence>
<keyword evidence="6" id="KW-0732">Signal</keyword>
<dbReference type="SUPFAM" id="SSF52540">
    <property type="entry name" value="P-loop containing nucleoside triphosphate hydrolases"/>
    <property type="match status" value="1"/>
</dbReference>
<dbReference type="InterPro" id="IPR027417">
    <property type="entry name" value="P-loop_NTPase"/>
</dbReference>
<gene>
    <name evidence="8" type="ORF">SPSC_05783</name>
</gene>
<dbReference type="GO" id="GO:0009378">
    <property type="term" value="F:four-way junction helicase activity"/>
    <property type="evidence" value="ECO:0007669"/>
    <property type="project" value="TreeGrafter"/>
</dbReference>
<dbReference type="Pfam" id="PF00271">
    <property type="entry name" value="Helicase_C"/>
    <property type="match status" value="1"/>
</dbReference>
<evidence type="ECO:0000256" key="5">
    <source>
        <dbReference type="SAM" id="MobiDB-lite"/>
    </source>
</evidence>
<dbReference type="InterPro" id="IPR001650">
    <property type="entry name" value="Helicase_C-like"/>
</dbReference>
<feature type="chain" id="PRO_5007281109" description="DNA 3'-5' helicase" evidence="6">
    <location>
        <begin position="26"/>
        <end position="947"/>
    </location>
</feature>
<dbReference type="Gene3D" id="3.40.50.300">
    <property type="entry name" value="P-loop containing nucleotide triphosphate hydrolases"/>
    <property type="match status" value="2"/>
</dbReference>
<accession>A0A127Z4Z0</accession>
<dbReference type="InterPro" id="IPR006935">
    <property type="entry name" value="Helicase/UvrB_N"/>
</dbReference>
<proteinExistence type="inferred from homology"/>
<feature type="region of interest" description="Disordered" evidence="5">
    <location>
        <begin position="924"/>
        <end position="947"/>
    </location>
</feature>
<dbReference type="GO" id="GO:0000724">
    <property type="term" value="P:double-strand break repair via homologous recombination"/>
    <property type="evidence" value="ECO:0007669"/>
    <property type="project" value="TreeGrafter"/>
</dbReference>
<dbReference type="EMBL" id="LK056690">
    <property type="protein sequence ID" value="CDR88951.1"/>
    <property type="molecule type" value="Genomic_DNA"/>
</dbReference>
<evidence type="ECO:0000256" key="6">
    <source>
        <dbReference type="SAM" id="SignalP"/>
    </source>
</evidence>
<dbReference type="OrthoDB" id="2556108at2759"/>
<evidence type="ECO:0000259" key="7">
    <source>
        <dbReference type="PROSITE" id="PS51194"/>
    </source>
</evidence>
<dbReference type="GO" id="GO:0005524">
    <property type="term" value="F:ATP binding"/>
    <property type="evidence" value="ECO:0007669"/>
    <property type="project" value="InterPro"/>
</dbReference>
<feature type="signal peptide" evidence="6">
    <location>
        <begin position="1"/>
        <end position="25"/>
    </location>
</feature>
<comment type="catalytic activity">
    <reaction evidence="3">
        <text>Couples ATP hydrolysis with the unwinding of duplex DNA by translocating in the 3'-5' direction.</text>
        <dbReference type="EC" id="5.6.2.4"/>
    </reaction>
</comment>
<keyword evidence="2 8" id="KW-0547">Nucleotide-binding</keyword>
<dbReference type="GO" id="GO:0003677">
    <property type="term" value="F:DNA binding"/>
    <property type="evidence" value="ECO:0007669"/>
    <property type="project" value="InterPro"/>
</dbReference>
<feature type="compositionally biased region" description="Low complexity" evidence="5">
    <location>
        <begin position="924"/>
        <end position="941"/>
    </location>
</feature>
<feature type="domain" description="Helicase C-terminal" evidence="7">
    <location>
        <begin position="733"/>
        <end position="879"/>
    </location>
</feature>
<comment type="similarity">
    <text evidence="1">Belongs to the helicase family. RecQ subfamily.</text>
</comment>
<evidence type="ECO:0000256" key="2">
    <source>
        <dbReference type="ARBA" id="ARBA00022806"/>
    </source>
</evidence>
<dbReference type="GO" id="GO:0005737">
    <property type="term" value="C:cytoplasm"/>
    <property type="evidence" value="ECO:0007669"/>
    <property type="project" value="TreeGrafter"/>
</dbReference>
<dbReference type="GO" id="GO:0043138">
    <property type="term" value="F:3'-5' DNA helicase activity"/>
    <property type="evidence" value="ECO:0007669"/>
    <property type="project" value="UniProtKB-EC"/>
</dbReference>
<evidence type="ECO:0000313" key="8">
    <source>
        <dbReference type="EMBL" id="CDR88951.1"/>
    </source>
</evidence>
<keyword evidence="2 8" id="KW-0378">Hydrolase</keyword>
<sequence length="947" mass="104193">MQTPQNLGALEKLTVSCLFLHLCLSADGMLKKVSAATSDIAALQFCFRSVLHEHLLNKEHGLLADNAASVQFAKVGQWLKDYVHNKSHAASTHLQNLHCFGKGLAQDDSGSLEFMWSKDGSTVMYSLERTTVEELQHLIHQMQATANKLLTQLCLLADGKDHNCIDLARVRDHLCNTQPGFNVASALPEPLVLPSILCRVVVANAPASKPLLDPYSRSIKFNHTGADAYFALHNEFTKLLAVLIELSSGLPARGTELVQLQHTNMLLGPRNIFVHDGCVFTTLPTNKGTGRQKIIPRFLPHTVGCLVVIYVCQVVPFVHMLYNVVVKPREASAMLLVDHAGKPWDTSAITDTLKILFKQHVCSKSSGLTISTWHQLAISIDRKLICPKKITQEELEDHAHDLQAGHSTSTAEQHYGLDAIMLHQLTQESMEAMLEVSEQWHAFWKLHTRYQEAVARLAPPVSARFTSTEPSKAINSLKHQMDTVEEDLHCIKQKLEHAAAPLPQADISCGRSAVISGTISQALFKVTGSYRAKTVEQAYALNAIHRRESPLIVVMATGSGKSALFMSLLHWLPPASVVVVVVPFVALTDDLICQCGDTGIMASKWDGYRCADKVEGSQLVFVAVENCYKEPFTNWLQSLMQQERLAVLFFDKCHITVTAGYRASMEKIKQLIAKFLVAMYFLTTTLPPSMLASFKAALLLPQDGTGLIRAATNRKNIAYVVTLVVSQQEKEHQLQSLLAKYISGLVMIFCKYKEEVQPLAEQLGCSFIHTDVDGKAATLTTWLQCSAAETENSKRILVGTSAIDTGINPQHVQLVVHYGDAWDMVSYAQESGCAGRSGSPATAVLLALESMQHTECIQEYVQEQMCRRSMLSTYLDGMLVTCLSQPDFVLCDLCKTHIDGPVTPPCKVIGLQSPLLSEKRDCSAHTSRASSSSRVQSSTAVITGSPM</sequence>
<feature type="non-terminal residue" evidence="8">
    <location>
        <position position="947"/>
    </location>
</feature>
<keyword evidence="2 8" id="KW-0067">ATP-binding</keyword>
<dbReference type="PANTHER" id="PTHR13710">
    <property type="entry name" value="DNA HELICASE RECQ FAMILY MEMBER"/>
    <property type="match status" value="1"/>
</dbReference>
<evidence type="ECO:0000256" key="1">
    <source>
        <dbReference type="ARBA" id="ARBA00005446"/>
    </source>
</evidence>
<keyword evidence="2 8" id="KW-0347">Helicase</keyword>
<dbReference type="EC" id="5.6.2.4" evidence="4"/>